<feature type="binding site" evidence="9 11">
    <location>
        <position position="191"/>
    </location>
    <ligand>
        <name>substrate</name>
    </ligand>
</feature>
<dbReference type="InterPro" id="IPR018089">
    <property type="entry name" value="OMPdecase_AS"/>
</dbReference>
<dbReference type="InterPro" id="IPR001754">
    <property type="entry name" value="OMPdeCOase_dom"/>
</dbReference>
<dbReference type="FunFam" id="3.20.20.70:FF:000015">
    <property type="entry name" value="Orotidine 5'-phosphate decarboxylase"/>
    <property type="match status" value="1"/>
</dbReference>
<dbReference type="GO" id="GO:0006207">
    <property type="term" value="P:'de novo' pyrimidine nucleobase biosynthetic process"/>
    <property type="evidence" value="ECO:0007669"/>
    <property type="project" value="InterPro"/>
</dbReference>
<proteinExistence type="inferred from homology"/>
<dbReference type="UniPathway" id="UPA00070">
    <property type="reaction ID" value="UER00120"/>
</dbReference>
<gene>
    <name evidence="9 14" type="primary">pyrF</name>
    <name evidence="14" type="ORF">CODIS_08400</name>
</gene>
<evidence type="ECO:0000256" key="3">
    <source>
        <dbReference type="ARBA" id="ARBA00011738"/>
    </source>
</evidence>
<dbReference type="NCBIfam" id="TIGR01740">
    <property type="entry name" value="pyrF"/>
    <property type="match status" value="1"/>
</dbReference>
<keyword evidence="4 9" id="KW-0210">Decarboxylase</keyword>
<evidence type="ECO:0000313" key="14">
    <source>
        <dbReference type="EMBL" id="ODJ88747.1"/>
    </source>
</evidence>
<dbReference type="EC" id="4.1.1.23" evidence="9"/>
<feature type="binding site" evidence="9 11">
    <location>
        <position position="211"/>
    </location>
    <ligand>
        <name>substrate</name>
    </ligand>
</feature>
<feature type="domain" description="Orotidine 5'-phosphate decarboxylase" evidence="13">
    <location>
        <begin position="7"/>
        <end position="227"/>
    </location>
</feature>
<keyword evidence="5 9" id="KW-0665">Pyrimidine biosynthesis</keyword>
<dbReference type="AlphaFoldDB" id="A0A7Z0VN47"/>
<evidence type="ECO:0000313" key="15">
    <source>
        <dbReference type="Proteomes" id="UP000094769"/>
    </source>
</evidence>
<feature type="binding site" evidence="9 11">
    <location>
        <position position="121"/>
    </location>
    <ligand>
        <name>substrate</name>
    </ligand>
</feature>
<accession>A0A7Z0VN47</accession>
<evidence type="ECO:0000256" key="9">
    <source>
        <dbReference type="HAMAP-Rule" id="MF_01200"/>
    </source>
</evidence>
<feature type="binding site" evidence="9 11">
    <location>
        <position position="35"/>
    </location>
    <ligand>
        <name>substrate</name>
    </ligand>
</feature>
<evidence type="ECO:0000256" key="2">
    <source>
        <dbReference type="ARBA" id="ARBA00004861"/>
    </source>
</evidence>
<comment type="caution">
    <text evidence="14">The sequence shown here is derived from an EMBL/GenBank/DDBJ whole genome shotgun (WGS) entry which is preliminary data.</text>
</comment>
<feature type="active site" description="For OMPdecase activity" evidence="10">
    <location>
        <position position="64"/>
    </location>
</feature>
<evidence type="ECO:0000256" key="12">
    <source>
        <dbReference type="RuleBase" id="RU000512"/>
    </source>
</evidence>
<evidence type="ECO:0000256" key="7">
    <source>
        <dbReference type="ARBA" id="ARBA00049157"/>
    </source>
</evidence>
<dbReference type="NCBIfam" id="NF001273">
    <property type="entry name" value="PRK00230.1"/>
    <property type="match status" value="1"/>
</dbReference>
<feature type="active site" description="Proton donor" evidence="9">
    <location>
        <position position="64"/>
    </location>
</feature>
<dbReference type="HAMAP" id="MF_01200_B">
    <property type="entry name" value="OMPdecase_type1_B"/>
    <property type="match status" value="1"/>
</dbReference>
<evidence type="ECO:0000256" key="6">
    <source>
        <dbReference type="ARBA" id="ARBA00023239"/>
    </source>
</evidence>
<evidence type="ECO:0000256" key="4">
    <source>
        <dbReference type="ARBA" id="ARBA00022793"/>
    </source>
</evidence>
<dbReference type="SUPFAM" id="SSF51366">
    <property type="entry name" value="Ribulose-phoshate binding barrel"/>
    <property type="match status" value="1"/>
</dbReference>
<keyword evidence="6 9" id="KW-0456">Lyase</keyword>
<dbReference type="SMART" id="SM00934">
    <property type="entry name" value="OMPdecase"/>
    <property type="match status" value="1"/>
</dbReference>
<protein>
    <recommendedName>
        <fullName evidence="9">Orotidine 5'-phosphate decarboxylase</fullName>
        <ecNumber evidence="9">4.1.1.23</ecNumber>
    </recommendedName>
    <alternativeName>
        <fullName evidence="9">OMP decarboxylase</fullName>
        <shortName evidence="9">OMPDCase</shortName>
        <shortName evidence="9">OMPdecase</shortName>
    </alternativeName>
</protein>
<keyword evidence="15" id="KW-1185">Reference proteome</keyword>
<dbReference type="InterPro" id="IPR011060">
    <property type="entry name" value="RibuloseP-bd_barrel"/>
</dbReference>
<dbReference type="EMBL" id="MARB01000004">
    <property type="protein sequence ID" value="ODJ88747.1"/>
    <property type="molecule type" value="Genomic_DNA"/>
</dbReference>
<dbReference type="PANTHER" id="PTHR32119">
    <property type="entry name" value="OROTIDINE 5'-PHOSPHATE DECARBOXYLASE"/>
    <property type="match status" value="1"/>
</dbReference>
<feature type="binding site" evidence="9 11">
    <location>
        <position position="212"/>
    </location>
    <ligand>
        <name>substrate</name>
    </ligand>
</feature>
<comment type="similarity">
    <text evidence="8 9">Belongs to the OMP decarboxylase family. Type 1 subfamily.</text>
</comment>
<sequence length="235" mass="25608">MNSSESRVIVALDYSRQDRALALVDRLDPSLCRLKVGKEMFTRLGPSFIEVLRGRGYEVFLDLKFHDIPNTVAAACDAAADLGVWMMNLHASGGRRMMEAARERLESRSNHPRLIAVTILTSLTGEEIQEIGFSGDPADNVLRLAKLTQQSGLDGVVCSPREAEMLRGDLGHDFLLVTPGVRPKQATQDDQRRVMTPADAINAGSSYLVVGRPITAAADPIQALQSINLEIAANL</sequence>
<feature type="binding site" evidence="9 11">
    <location>
        <position position="13"/>
    </location>
    <ligand>
        <name>substrate</name>
    </ligand>
</feature>
<dbReference type="OrthoDB" id="9806203at2"/>
<organism evidence="14 15">
    <name type="scientific">Candidatus Thiodiazotropha endolucinida</name>
    <dbReference type="NCBI Taxonomy" id="1655433"/>
    <lineage>
        <taxon>Bacteria</taxon>
        <taxon>Pseudomonadati</taxon>
        <taxon>Pseudomonadota</taxon>
        <taxon>Gammaproteobacteria</taxon>
        <taxon>Chromatiales</taxon>
        <taxon>Sedimenticolaceae</taxon>
        <taxon>Candidatus Thiodiazotropha</taxon>
    </lineage>
</organism>
<dbReference type="RefSeq" id="WP_069121579.1">
    <property type="nucleotide sequence ID" value="NZ_MARB01000004.1"/>
</dbReference>
<reference evidence="14 15" key="1">
    <citation type="submission" date="2016-06" db="EMBL/GenBank/DDBJ databases">
        <title>Genome sequence of endosymbiont of Candidatus Endolucinida thiodiazotropha.</title>
        <authorList>
            <person name="Poehlein A."/>
            <person name="Koenig S."/>
            <person name="Heiden S.E."/>
            <person name="Thuermer A."/>
            <person name="Voget S."/>
            <person name="Daniel R."/>
            <person name="Markert S."/>
            <person name="Gros O."/>
            <person name="Schweder T."/>
        </authorList>
    </citation>
    <scope>NUCLEOTIDE SEQUENCE [LARGE SCALE GENOMIC DNA]</scope>
    <source>
        <strain evidence="14 15">COS</strain>
    </source>
</reference>
<dbReference type="InterPro" id="IPR014732">
    <property type="entry name" value="OMPdecase"/>
</dbReference>
<comment type="pathway">
    <text evidence="2 9 12">Pyrimidine metabolism; UMP biosynthesis via de novo pathway; UMP from orotate: step 2/2.</text>
</comment>
<feature type="binding site" evidence="9 11">
    <location>
        <position position="182"/>
    </location>
    <ligand>
        <name>substrate</name>
    </ligand>
</feature>
<comment type="subunit">
    <text evidence="3 9">Homodimer.</text>
</comment>
<feature type="binding site" evidence="9">
    <location>
        <begin position="62"/>
        <end position="71"/>
    </location>
    <ligand>
        <name>substrate</name>
    </ligand>
</feature>
<dbReference type="GO" id="GO:0004590">
    <property type="term" value="F:orotidine-5'-phosphate decarboxylase activity"/>
    <property type="evidence" value="ECO:0007669"/>
    <property type="project" value="UniProtKB-UniRule"/>
</dbReference>
<evidence type="ECO:0000256" key="11">
    <source>
        <dbReference type="PIRSR" id="PIRSR614732-2"/>
    </source>
</evidence>
<dbReference type="InterPro" id="IPR047596">
    <property type="entry name" value="OMPdecase_bac"/>
</dbReference>
<comment type="function">
    <text evidence="1 9">Catalyzes the decarboxylation of orotidine 5'-monophosphate (OMP) to uridine 5'-monophosphate (UMP).</text>
</comment>
<dbReference type="Gene3D" id="3.20.20.70">
    <property type="entry name" value="Aldolase class I"/>
    <property type="match status" value="1"/>
</dbReference>
<dbReference type="InterPro" id="IPR013785">
    <property type="entry name" value="Aldolase_TIM"/>
</dbReference>
<dbReference type="GO" id="GO:0005829">
    <property type="term" value="C:cytosol"/>
    <property type="evidence" value="ECO:0007669"/>
    <property type="project" value="TreeGrafter"/>
</dbReference>
<dbReference type="PROSITE" id="PS00156">
    <property type="entry name" value="OMPDECASE"/>
    <property type="match status" value="1"/>
</dbReference>
<feature type="active site" description="For OMPdecase activity" evidence="10">
    <location>
        <position position="67"/>
    </location>
</feature>
<evidence type="ECO:0000256" key="1">
    <source>
        <dbReference type="ARBA" id="ARBA00002356"/>
    </source>
</evidence>
<evidence type="ECO:0000256" key="10">
    <source>
        <dbReference type="PIRSR" id="PIRSR614732-1"/>
    </source>
</evidence>
<comment type="catalytic activity">
    <reaction evidence="7 9 12">
        <text>orotidine 5'-phosphate + H(+) = UMP + CO2</text>
        <dbReference type="Rhea" id="RHEA:11596"/>
        <dbReference type="ChEBI" id="CHEBI:15378"/>
        <dbReference type="ChEBI" id="CHEBI:16526"/>
        <dbReference type="ChEBI" id="CHEBI:57538"/>
        <dbReference type="ChEBI" id="CHEBI:57865"/>
        <dbReference type="EC" id="4.1.1.23"/>
    </reaction>
</comment>
<evidence type="ECO:0000256" key="8">
    <source>
        <dbReference type="ARBA" id="ARBA00061012"/>
    </source>
</evidence>
<name>A0A7Z0VN47_9GAMM</name>
<dbReference type="Pfam" id="PF00215">
    <property type="entry name" value="OMPdecase"/>
    <property type="match status" value="1"/>
</dbReference>
<evidence type="ECO:0000256" key="5">
    <source>
        <dbReference type="ARBA" id="ARBA00022975"/>
    </source>
</evidence>
<dbReference type="PANTHER" id="PTHR32119:SF2">
    <property type="entry name" value="OROTIDINE 5'-PHOSPHATE DECARBOXYLASE"/>
    <property type="match status" value="1"/>
</dbReference>
<feature type="active site" description="For OMPdecase activity" evidence="10">
    <location>
        <position position="62"/>
    </location>
</feature>
<dbReference type="GO" id="GO:0044205">
    <property type="term" value="P:'de novo' UMP biosynthetic process"/>
    <property type="evidence" value="ECO:0007669"/>
    <property type="project" value="UniProtKB-UniRule"/>
</dbReference>
<evidence type="ECO:0000259" key="13">
    <source>
        <dbReference type="SMART" id="SM00934"/>
    </source>
</evidence>
<dbReference type="Proteomes" id="UP000094769">
    <property type="component" value="Unassembled WGS sequence"/>
</dbReference>
<dbReference type="CDD" id="cd04725">
    <property type="entry name" value="OMP_decarboxylase_like"/>
    <property type="match status" value="1"/>
</dbReference>